<protein>
    <submittedName>
        <fullName evidence="9">Protein lplB</fullName>
    </submittedName>
</protein>
<dbReference type="SUPFAM" id="SSF161098">
    <property type="entry name" value="MetI-like"/>
    <property type="match status" value="1"/>
</dbReference>
<feature type="transmembrane region" description="Helical" evidence="7">
    <location>
        <begin position="74"/>
        <end position="94"/>
    </location>
</feature>
<keyword evidence="2 7" id="KW-0813">Transport</keyword>
<dbReference type="InterPro" id="IPR035906">
    <property type="entry name" value="MetI-like_sf"/>
</dbReference>
<evidence type="ECO:0000256" key="1">
    <source>
        <dbReference type="ARBA" id="ARBA00004651"/>
    </source>
</evidence>
<evidence type="ECO:0000256" key="5">
    <source>
        <dbReference type="ARBA" id="ARBA00022989"/>
    </source>
</evidence>
<dbReference type="InterPro" id="IPR000515">
    <property type="entry name" value="MetI-like"/>
</dbReference>
<dbReference type="PROSITE" id="PS50928">
    <property type="entry name" value="ABC_TM1"/>
    <property type="match status" value="1"/>
</dbReference>
<dbReference type="AlphaFoldDB" id="A0A3D2X2A4"/>
<proteinExistence type="inferred from homology"/>
<organism evidence="9 10">
    <name type="scientific">Lachnoclostridium phytofermentans</name>
    <dbReference type="NCBI Taxonomy" id="66219"/>
    <lineage>
        <taxon>Bacteria</taxon>
        <taxon>Bacillati</taxon>
        <taxon>Bacillota</taxon>
        <taxon>Clostridia</taxon>
        <taxon>Lachnospirales</taxon>
        <taxon>Lachnospiraceae</taxon>
    </lineage>
</organism>
<dbReference type="PANTHER" id="PTHR43227">
    <property type="entry name" value="BLL4140 PROTEIN"/>
    <property type="match status" value="1"/>
</dbReference>
<dbReference type="InterPro" id="IPR050809">
    <property type="entry name" value="UgpAE/MalFG_permease"/>
</dbReference>
<evidence type="ECO:0000313" key="9">
    <source>
        <dbReference type="EMBL" id="HCL00837.1"/>
    </source>
</evidence>
<feature type="domain" description="ABC transmembrane type-1" evidence="8">
    <location>
        <begin position="70"/>
        <end position="286"/>
    </location>
</feature>
<feature type="transmembrane region" description="Helical" evidence="7">
    <location>
        <begin position="106"/>
        <end position="126"/>
    </location>
</feature>
<sequence length="299" mass="33730">LLRHIKRNWHLYAFLVIPIAYYIIFRYIPMFGNIIAFRRYRAGSSIFGDEWSGLKYFKQFMGDQSFWRAFKNTLTLNFSYLLVRFPATLIFALLLNEIKCLPWKKFVQTVSYLPHFISMVIVAGMVKELLSMNGPINKLLESMGKEAISFISLPQWFPTIFVGSGIWQGLGWGTILYLAAIAGISPSLYEAATVDGANRFKRVWHITLPCILPTITTLLILDIGGLVGSGGAFEKVFLLYNPMTYETSDIVSTYVYRMGVGSGNYSYATAVGLFEGIINLVLLLTANIISKKTTESGLW</sequence>
<dbReference type="GO" id="GO:0055085">
    <property type="term" value="P:transmembrane transport"/>
    <property type="evidence" value="ECO:0007669"/>
    <property type="project" value="InterPro"/>
</dbReference>
<comment type="similarity">
    <text evidence="7">Belongs to the binding-protein-dependent transport system permease family.</text>
</comment>
<feature type="non-terminal residue" evidence="9">
    <location>
        <position position="1"/>
    </location>
</feature>
<keyword evidence="6 7" id="KW-0472">Membrane</keyword>
<evidence type="ECO:0000256" key="6">
    <source>
        <dbReference type="ARBA" id="ARBA00023136"/>
    </source>
</evidence>
<dbReference type="Gene3D" id="1.10.3720.10">
    <property type="entry name" value="MetI-like"/>
    <property type="match status" value="1"/>
</dbReference>
<evidence type="ECO:0000256" key="2">
    <source>
        <dbReference type="ARBA" id="ARBA00022448"/>
    </source>
</evidence>
<reference evidence="9 10" key="1">
    <citation type="journal article" date="2018" name="Nat. Biotechnol.">
        <title>A standardized bacterial taxonomy based on genome phylogeny substantially revises the tree of life.</title>
        <authorList>
            <person name="Parks D.H."/>
            <person name="Chuvochina M."/>
            <person name="Waite D.W."/>
            <person name="Rinke C."/>
            <person name="Skarshewski A."/>
            <person name="Chaumeil P.A."/>
            <person name="Hugenholtz P."/>
        </authorList>
    </citation>
    <scope>NUCLEOTIDE SEQUENCE [LARGE SCALE GENOMIC DNA]</scope>
    <source>
        <strain evidence="9">UBA11728</strain>
    </source>
</reference>
<dbReference type="EMBL" id="DPVV01000007">
    <property type="protein sequence ID" value="HCL00837.1"/>
    <property type="molecule type" value="Genomic_DNA"/>
</dbReference>
<dbReference type="PANTHER" id="PTHR43227:SF11">
    <property type="entry name" value="BLL4140 PROTEIN"/>
    <property type="match status" value="1"/>
</dbReference>
<evidence type="ECO:0000256" key="3">
    <source>
        <dbReference type="ARBA" id="ARBA00022475"/>
    </source>
</evidence>
<gene>
    <name evidence="9" type="ORF">DHW61_00180</name>
</gene>
<keyword evidence="4 7" id="KW-0812">Transmembrane</keyword>
<name>A0A3D2X2A4_9FIRM</name>
<evidence type="ECO:0000259" key="8">
    <source>
        <dbReference type="PROSITE" id="PS50928"/>
    </source>
</evidence>
<feature type="transmembrane region" description="Helical" evidence="7">
    <location>
        <begin position="12"/>
        <end position="37"/>
    </location>
</feature>
<evidence type="ECO:0000256" key="7">
    <source>
        <dbReference type="RuleBase" id="RU363032"/>
    </source>
</evidence>
<dbReference type="Proteomes" id="UP000262969">
    <property type="component" value="Unassembled WGS sequence"/>
</dbReference>
<evidence type="ECO:0000313" key="10">
    <source>
        <dbReference type="Proteomes" id="UP000262969"/>
    </source>
</evidence>
<accession>A0A3D2X2A4</accession>
<keyword evidence="5 7" id="KW-1133">Transmembrane helix</keyword>
<feature type="transmembrane region" description="Helical" evidence="7">
    <location>
        <begin position="210"/>
        <end position="233"/>
    </location>
</feature>
<dbReference type="Pfam" id="PF00528">
    <property type="entry name" value="BPD_transp_1"/>
    <property type="match status" value="1"/>
</dbReference>
<comment type="subcellular location">
    <subcellularLocation>
        <location evidence="1 7">Cell membrane</location>
        <topology evidence="1 7">Multi-pass membrane protein</topology>
    </subcellularLocation>
</comment>
<feature type="transmembrane region" description="Helical" evidence="7">
    <location>
        <begin position="265"/>
        <end position="289"/>
    </location>
</feature>
<keyword evidence="3" id="KW-1003">Cell membrane</keyword>
<dbReference type="CDD" id="cd06261">
    <property type="entry name" value="TM_PBP2"/>
    <property type="match status" value="1"/>
</dbReference>
<dbReference type="GO" id="GO:0005886">
    <property type="term" value="C:plasma membrane"/>
    <property type="evidence" value="ECO:0007669"/>
    <property type="project" value="UniProtKB-SubCell"/>
</dbReference>
<evidence type="ECO:0000256" key="4">
    <source>
        <dbReference type="ARBA" id="ARBA00022692"/>
    </source>
</evidence>
<comment type="caution">
    <text evidence="9">The sequence shown here is derived from an EMBL/GenBank/DDBJ whole genome shotgun (WGS) entry which is preliminary data.</text>
</comment>